<dbReference type="STRING" id="720554.Clocl_0744"/>
<sequence length="245" mass="27864">MLDFNCFMDLHNHTKWSDGADKAEDIIVNAINHQVEAVGITDHFCNDYKYSIGINMLETYFSEIDKLKQKYKNSIKVFIGVEISYISLLRNYSILPYDLINQLDFILIEDLDYIPATINLEVIAALLNSIKCGKGLAHTDLAKLADKYEDKGGLDYVLDFIKQSNLFWEINTDSAHDIFLNILDPIKIEQKTIAVLKGIIKRKIPVSVGSDTHSLIQYNYERLKTANEVAEKLNKTGDGSKPLKK</sequence>
<gene>
    <name evidence="2" type="ordered locus">Clocl_0744</name>
</gene>
<reference evidence="2 3" key="2">
    <citation type="journal article" date="2012" name="Stand. Genomic Sci.">
        <title>Complete Genome Sequence of Clostridium clariflavum DSM 19732.</title>
        <authorList>
            <person name="Izquierdo J.A."/>
            <person name="Goodwin L."/>
            <person name="Davenport K.W."/>
            <person name="Teshima H."/>
            <person name="Bruce D."/>
            <person name="Detter C."/>
            <person name="Tapia R."/>
            <person name="Han S."/>
            <person name="Land M."/>
            <person name="Hauser L."/>
            <person name="Jeffries C.D."/>
            <person name="Han J."/>
            <person name="Pitluck S."/>
            <person name="Nolan M."/>
            <person name="Chen A."/>
            <person name="Huntemann M."/>
            <person name="Mavromatis K."/>
            <person name="Mikhailova N."/>
            <person name="Liolios K."/>
            <person name="Woyke T."/>
            <person name="Lynd L.R."/>
        </authorList>
    </citation>
    <scope>NUCLEOTIDE SEQUENCE [LARGE SCALE GENOMIC DNA]</scope>
    <source>
        <strain evidence="3">DSM 19732 / NBRC 101661 / EBR45</strain>
    </source>
</reference>
<dbReference type="PANTHER" id="PTHR36928:SF1">
    <property type="entry name" value="PHOSPHATASE YCDX-RELATED"/>
    <property type="match status" value="1"/>
</dbReference>
<dbReference type="AlphaFoldDB" id="G8LV90"/>
<dbReference type="Pfam" id="PF02811">
    <property type="entry name" value="PHP"/>
    <property type="match status" value="1"/>
</dbReference>
<dbReference type="InterPro" id="IPR003141">
    <property type="entry name" value="Pol/His_phosphatase_N"/>
</dbReference>
<dbReference type="SMART" id="SM00481">
    <property type="entry name" value="POLIIIAc"/>
    <property type="match status" value="1"/>
</dbReference>
<dbReference type="OrthoDB" id="9808747at2"/>
<keyword evidence="2" id="KW-0378">Hydrolase</keyword>
<dbReference type="Gene3D" id="3.20.20.140">
    <property type="entry name" value="Metal-dependent hydrolases"/>
    <property type="match status" value="1"/>
</dbReference>
<keyword evidence="3" id="KW-1185">Reference proteome</keyword>
<dbReference type="GO" id="GO:0005829">
    <property type="term" value="C:cytosol"/>
    <property type="evidence" value="ECO:0007669"/>
    <property type="project" value="TreeGrafter"/>
</dbReference>
<dbReference type="EMBL" id="CP003065">
    <property type="protein sequence ID" value="AEV67444.1"/>
    <property type="molecule type" value="Genomic_DNA"/>
</dbReference>
<dbReference type="PANTHER" id="PTHR36928">
    <property type="entry name" value="PHOSPHATASE YCDX-RELATED"/>
    <property type="match status" value="1"/>
</dbReference>
<evidence type="ECO:0000259" key="1">
    <source>
        <dbReference type="SMART" id="SM00481"/>
    </source>
</evidence>
<name>G8LV90_ACECE</name>
<dbReference type="KEGG" id="ccl:Clocl_0744"/>
<accession>G8LV90</accession>
<dbReference type="GO" id="GO:0008270">
    <property type="term" value="F:zinc ion binding"/>
    <property type="evidence" value="ECO:0007669"/>
    <property type="project" value="TreeGrafter"/>
</dbReference>
<dbReference type="Proteomes" id="UP000005435">
    <property type="component" value="Chromosome"/>
</dbReference>
<dbReference type="RefSeq" id="WP_014254073.1">
    <property type="nucleotide sequence ID" value="NC_016627.1"/>
</dbReference>
<reference evidence="3" key="1">
    <citation type="submission" date="2011-12" db="EMBL/GenBank/DDBJ databases">
        <title>Complete sequence of Clostridium clariflavum DSM 19732.</title>
        <authorList>
            <consortium name="US DOE Joint Genome Institute"/>
            <person name="Lucas S."/>
            <person name="Han J."/>
            <person name="Lapidus A."/>
            <person name="Cheng J.-F."/>
            <person name="Goodwin L."/>
            <person name="Pitluck S."/>
            <person name="Peters L."/>
            <person name="Teshima H."/>
            <person name="Detter J.C."/>
            <person name="Han C."/>
            <person name="Tapia R."/>
            <person name="Land M."/>
            <person name="Hauser L."/>
            <person name="Kyrpides N."/>
            <person name="Ivanova N."/>
            <person name="Pagani I."/>
            <person name="Kitzmiller T."/>
            <person name="Lynd L."/>
            <person name="Izquierdo J."/>
            <person name="Woyke T."/>
        </authorList>
    </citation>
    <scope>NUCLEOTIDE SEQUENCE [LARGE SCALE GENOMIC DNA]</scope>
    <source>
        <strain evidence="3">DSM 19732 / NBRC 101661 / EBR45</strain>
    </source>
</reference>
<protein>
    <submittedName>
        <fullName evidence="2">PHP family phosphohydrolase, histidinol phosphatase</fullName>
    </submittedName>
</protein>
<dbReference type="GO" id="GO:0042578">
    <property type="term" value="F:phosphoric ester hydrolase activity"/>
    <property type="evidence" value="ECO:0007669"/>
    <property type="project" value="TreeGrafter"/>
</dbReference>
<dbReference type="InterPro" id="IPR004013">
    <property type="entry name" value="PHP_dom"/>
</dbReference>
<dbReference type="SUPFAM" id="SSF89550">
    <property type="entry name" value="PHP domain-like"/>
    <property type="match status" value="1"/>
</dbReference>
<proteinExistence type="predicted"/>
<dbReference type="eggNOG" id="COG1387">
    <property type="taxonomic scope" value="Bacteria"/>
</dbReference>
<dbReference type="InterPro" id="IPR016195">
    <property type="entry name" value="Pol/histidinol_Pase-like"/>
</dbReference>
<dbReference type="InterPro" id="IPR050243">
    <property type="entry name" value="PHP_phosphatase"/>
</dbReference>
<feature type="domain" description="Polymerase/histidinol phosphatase N-terminal" evidence="1">
    <location>
        <begin position="8"/>
        <end position="87"/>
    </location>
</feature>
<organism evidence="2 3">
    <name type="scientific">Acetivibrio clariflavus (strain DSM 19732 / NBRC 101661 / EBR45)</name>
    <name type="common">Clostridium clariflavum</name>
    <dbReference type="NCBI Taxonomy" id="720554"/>
    <lineage>
        <taxon>Bacteria</taxon>
        <taxon>Bacillati</taxon>
        <taxon>Bacillota</taxon>
        <taxon>Clostridia</taxon>
        <taxon>Eubacteriales</taxon>
        <taxon>Oscillospiraceae</taxon>
        <taxon>Acetivibrio</taxon>
    </lineage>
</organism>
<dbReference type="HOGENOM" id="CLU_1132051_0_0_9"/>
<evidence type="ECO:0000313" key="2">
    <source>
        <dbReference type="EMBL" id="AEV67444.1"/>
    </source>
</evidence>
<evidence type="ECO:0000313" key="3">
    <source>
        <dbReference type="Proteomes" id="UP000005435"/>
    </source>
</evidence>